<keyword evidence="5 7" id="KW-1133">Transmembrane helix</keyword>
<evidence type="ECO:0000256" key="4">
    <source>
        <dbReference type="ARBA" id="ARBA00022692"/>
    </source>
</evidence>
<dbReference type="EMBL" id="WNXQ01000009">
    <property type="protein sequence ID" value="MWB79316.1"/>
    <property type="molecule type" value="Genomic_DNA"/>
</dbReference>
<keyword evidence="4 7" id="KW-0812">Transmembrane</keyword>
<dbReference type="InterPro" id="IPR035906">
    <property type="entry name" value="MetI-like_sf"/>
</dbReference>
<feature type="transmembrane region" description="Helical" evidence="7">
    <location>
        <begin position="176"/>
        <end position="198"/>
    </location>
</feature>
<dbReference type="CDD" id="cd06261">
    <property type="entry name" value="TM_PBP2"/>
    <property type="match status" value="1"/>
</dbReference>
<organism evidence="9 10">
    <name type="scientific">Pseudooceanicola pacificus</name>
    <dbReference type="NCBI Taxonomy" id="2676438"/>
    <lineage>
        <taxon>Bacteria</taxon>
        <taxon>Pseudomonadati</taxon>
        <taxon>Pseudomonadota</taxon>
        <taxon>Alphaproteobacteria</taxon>
        <taxon>Rhodobacterales</taxon>
        <taxon>Paracoccaceae</taxon>
        <taxon>Pseudooceanicola</taxon>
    </lineage>
</organism>
<keyword evidence="6 7" id="KW-0472">Membrane</keyword>
<comment type="caution">
    <text evidence="9">The sequence shown here is derived from an EMBL/GenBank/DDBJ whole genome shotgun (WGS) entry which is preliminary data.</text>
</comment>
<feature type="transmembrane region" description="Helical" evidence="7">
    <location>
        <begin position="100"/>
        <end position="121"/>
    </location>
</feature>
<dbReference type="Proteomes" id="UP000443843">
    <property type="component" value="Unassembled WGS sequence"/>
</dbReference>
<dbReference type="Pfam" id="PF19300">
    <property type="entry name" value="BPD_transp_1_N"/>
    <property type="match status" value="1"/>
</dbReference>
<evidence type="ECO:0000313" key="10">
    <source>
        <dbReference type="Proteomes" id="UP000443843"/>
    </source>
</evidence>
<evidence type="ECO:0000256" key="2">
    <source>
        <dbReference type="ARBA" id="ARBA00022448"/>
    </source>
</evidence>
<dbReference type="PANTHER" id="PTHR43163:SF2">
    <property type="entry name" value="ABC TRANSPORTER PERMEASE PROTEIN"/>
    <property type="match status" value="1"/>
</dbReference>
<feature type="transmembrane region" description="Helical" evidence="7">
    <location>
        <begin position="133"/>
        <end position="156"/>
    </location>
</feature>
<evidence type="ECO:0000256" key="6">
    <source>
        <dbReference type="ARBA" id="ARBA00023136"/>
    </source>
</evidence>
<dbReference type="InterPro" id="IPR045621">
    <property type="entry name" value="BPD_transp_1_N"/>
</dbReference>
<dbReference type="Pfam" id="PF00528">
    <property type="entry name" value="BPD_transp_1"/>
    <property type="match status" value="1"/>
</dbReference>
<evidence type="ECO:0000259" key="8">
    <source>
        <dbReference type="PROSITE" id="PS50928"/>
    </source>
</evidence>
<reference evidence="9 10" key="1">
    <citation type="submission" date="2019-11" db="EMBL/GenBank/DDBJ databases">
        <title>Pseudooceanicola pacifica sp. nov., isolated from deep-sea sediment of the Pacific Ocean.</title>
        <authorList>
            <person name="Lyu L."/>
        </authorList>
    </citation>
    <scope>NUCLEOTIDE SEQUENCE [LARGE SCALE GENOMIC DNA]</scope>
    <source>
        <strain evidence="9 10">216_PA32_1</strain>
    </source>
</reference>
<protein>
    <submittedName>
        <fullName evidence="9">ABC transporter permease subunit</fullName>
    </submittedName>
</protein>
<comment type="similarity">
    <text evidence="7">Belongs to the binding-protein-dependent transport system permease family.</text>
</comment>
<dbReference type="GO" id="GO:0005886">
    <property type="term" value="C:plasma membrane"/>
    <property type="evidence" value="ECO:0007669"/>
    <property type="project" value="UniProtKB-SubCell"/>
</dbReference>
<name>A0A844W4Y0_9RHOB</name>
<feature type="transmembrane region" description="Helical" evidence="7">
    <location>
        <begin position="12"/>
        <end position="31"/>
    </location>
</feature>
<comment type="subcellular location">
    <subcellularLocation>
        <location evidence="1 7">Cell membrane</location>
        <topology evidence="1 7">Multi-pass membrane protein</topology>
    </subcellularLocation>
</comment>
<keyword evidence="2 7" id="KW-0813">Transport</keyword>
<evidence type="ECO:0000256" key="1">
    <source>
        <dbReference type="ARBA" id="ARBA00004651"/>
    </source>
</evidence>
<feature type="transmembrane region" description="Helical" evidence="7">
    <location>
        <begin position="244"/>
        <end position="270"/>
    </location>
</feature>
<evidence type="ECO:0000256" key="3">
    <source>
        <dbReference type="ARBA" id="ARBA00022475"/>
    </source>
</evidence>
<dbReference type="InterPro" id="IPR000515">
    <property type="entry name" value="MetI-like"/>
</dbReference>
<sequence length="324" mass="34940">MLGFVIQRFLQAVVVMAVMSVIVFCGVYAIGNPVDIVIPPDATQDIRAATIAKLGLDKPLWEQYFLFVGNLLQGDFGRSFVYNIPVLDLIGGRLPATLELVLTSVLTATVLGVSLGIYAGYRPDGWLAKTIMAVSVLGFSVPSFWVGLILILTFAVNLGWLPAGGRGATVTVLGVPWSFLTLDGLSHIVLPAINLALFKLAMMIRLARAGTREIMLTDTIKFARAAGISESVILRRHLLKLISIPIITVFGLELGSTLAFAVVTETIFSWPGVGKLIIDSIAVLDRPVMVAYLILVAFLFVTINFTVDLVFALIDPRVRAGARA</sequence>
<feature type="transmembrane region" description="Helical" evidence="7">
    <location>
        <begin position="290"/>
        <end position="314"/>
    </location>
</feature>
<evidence type="ECO:0000313" key="9">
    <source>
        <dbReference type="EMBL" id="MWB79316.1"/>
    </source>
</evidence>
<accession>A0A844W4Y0</accession>
<proteinExistence type="inferred from homology"/>
<dbReference type="AlphaFoldDB" id="A0A844W4Y0"/>
<dbReference type="RefSeq" id="WP_160383525.1">
    <property type="nucleotide sequence ID" value="NZ_WNXQ01000009.1"/>
</dbReference>
<gene>
    <name evidence="9" type="ORF">GLS40_14850</name>
</gene>
<keyword evidence="3" id="KW-1003">Cell membrane</keyword>
<dbReference type="PROSITE" id="PS50928">
    <property type="entry name" value="ABC_TM1"/>
    <property type="match status" value="1"/>
</dbReference>
<evidence type="ECO:0000256" key="7">
    <source>
        <dbReference type="RuleBase" id="RU363032"/>
    </source>
</evidence>
<dbReference type="GO" id="GO:0055085">
    <property type="term" value="P:transmembrane transport"/>
    <property type="evidence" value="ECO:0007669"/>
    <property type="project" value="InterPro"/>
</dbReference>
<keyword evidence="10" id="KW-1185">Reference proteome</keyword>
<evidence type="ECO:0000256" key="5">
    <source>
        <dbReference type="ARBA" id="ARBA00022989"/>
    </source>
</evidence>
<dbReference type="Gene3D" id="1.10.3720.10">
    <property type="entry name" value="MetI-like"/>
    <property type="match status" value="1"/>
</dbReference>
<dbReference type="PANTHER" id="PTHR43163">
    <property type="entry name" value="DIPEPTIDE TRANSPORT SYSTEM PERMEASE PROTEIN DPPB-RELATED"/>
    <property type="match status" value="1"/>
</dbReference>
<feature type="domain" description="ABC transmembrane type-1" evidence="8">
    <location>
        <begin position="94"/>
        <end position="311"/>
    </location>
</feature>
<dbReference type="SUPFAM" id="SSF161098">
    <property type="entry name" value="MetI-like"/>
    <property type="match status" value="1"/>
</dbReference>